<reference evidence="1 2" key="1">
    <citation type="submission" date="2015-12" db="EMBL/GenBank/DDBJ databases">
        <title>Draft genome sequence of Moniliophthora roreri, the causal agent of frosty pod rot of cacao.</title>
        <authorList>
            <person name="Aime M.C."/>
            <person name="Diaz-Valderrama J.R."/>
            <person name="Kijpornyongpan T."/>
            <person name="Phillips-Mora W."/>
        </authorList>
    </citation>
    <scope>NUCLEOTIDE SEQUENCE [LARGE SCALE GENOMIC DNA]</scope>
    <source>
        <strain evidence="1 2">MCA 2952</strain>
    </source>
</reference>
<proteinExistence type="predicted"/>
<accession>A0A0W0FT09</accession>
<organism evidence="1 2">
    <name type="scientific">Moniliophthora roreri</name>
    <name type="common">Frosty pod rot fungus</name>
    <name type="synonym">Monilia roreri</name>
    <dbReference type="NCBI Taxonomy" id="221103"/>
    <lineage>
        <taxon>Eukaryota</taxon>
        <taxon>Fungi</taxon>
        <taxon>Dikarya</taxon>
        <taxon>Basidiomycota</taxon>
        <taxon>Agaricomycotina</taxon>
        <taxon>Agaricomycetes</taxon>
        <taxon>Agaricomycetidae</taxon>
        <taxon>Agaricales</taxon>
        <taxon>Marasmiineae</taxon>
        <taxon>Marasmiaceae</taxon>
        <taxon>Moniliophthora</taxon>
    </lineage>
</organism>
<dbReference type="EMBL" id="LATX01001674">
    <property type="protein sequence ID" value="KTB39475.1"/>
    <property type="molecule type" value="Genomic_DNA"/>
</dbReference>
<sequence length="11" mass="1191">MSKVYVHPSGS</sequence>
<dbReference type="Proteomes" id="UP000054988">
    <property type="component" value="Unassembled WGS sequence"/>
</dbReference>
<evidence type="ECO:0000313" key="2">
    <source>
        <dbReference type="Proteomes" id="UP000054988"/>
    </source>
</evidence>
<protein>
    <submittedName>
        <fullName evidence="1">Uncharacterized protein</fullName>
    </submittedName>
</protein>
<name>A0A0W0FT09_MONRR</name>
<evidence type="ECO:0000313" key="1">
    <source>
        <dbReference type="EMBL" id="KTB39475.1"/>
    </source>
</evidence>
<gene>
    <name evidence="1" type="ORF">WG66_7953</name>
</gene>
<comment type="caution">
    <text evidence="1">The sequence shown here is derived from an EMBL/GenBank/DDBJ whole genome shotgun (WGS) entry which is preliminary data.</text>
</comment>